<dbReference type="RefSeq" id="XP_024700328.1">
    <property type="nucleotide sequence ID" value="XM_024853695.1"/>
</dbReference>
<keyword evidence="1" id="KW-0732">Signal</keyword>
<gene>
    <name evidence="2" type="ORF">P170DRAFT_479554</name>
</gene>
<dbReference type="OrthoDB" id="4392204at2759"/>
<accession>A0A2I2FWU0</accession>
<dbReference type="VEuPathDB" id="FungiDB:P170DRAFT_479554"/>
<dbReference type="Proteomes" id="UP000234275">
    <property type="component" value="Unassembled WGS sequence"/>
</dbReference>
<comment type="caution">
    <text evidence="2">The sequence shown here is derived from an EMBL/GenBank/DDBJ whole genome shotgun (WGS) entry which is preliminary data.</text>
</comment>
<evidence type="ECO:0000313" key="3">
    <source>
        <dbReference type="Proteomes" id="UP000234275"/>
    </source>
</evidence>
<feature type="signal peptide" evidence="1">
    <location>
        <begin position="1"/>
        <end position="19"/>
    </location>
</feature>
<dbReference type="AlphaFoldDB" id="A0A2I2FWU0"/>
<sequence length="234" mass="25665">MQLFLSLLGLGSLANIAHAGLGALNFPGGLPFLFNGAALINHPNWTSQHPRDSTLEGANFFSYVTDKGYLSFGWWLKPSSDTDYSHCKPDSSDFMWYEWSDKMYGCDDEGCKAHVVNYLVANNSEPSFETDYVFGVANLAAPELGSLSKSYFDEKQGASAVATRHVLSTAATTASDCCKALKTLRGVQNKYKIKLDFELVDICPQQKTVDSWHQGQIPLGGGCDLDGEFGHELR</sequence>
<evidence type="ECO:0000313" key="2">
    <source>
        <dbReference type="EMBL" id="PLB45026.1"/>
    </source>
</evidence>
<protein>
    <submittedName>
        <fullName evidence="2">Uncharacterized protein</fullName>
    </submittedName>
</protein>
<dbReference type="GeneID" id="36561393"/>
<proteinExistence type="predicted"/>
<keyword evidence="3" id="KW-1185">Reference proteome</keyword>
<reference evidence="2 3" key="1">
    <citation type="submission" date="2016-12" db="EMBL/GenBank/DDBJ databases">
        <title>The genomes of Aspergillus section Nigri reveals drivers in fungal speciation.</title>
        <authorList>
            <consortium name="DOE Joint Genome Institute"/>
            <person name="Vesth T.C."/>
            <person name="Nybo J."/>
            <person name="Theobald S."/>
            <person name="Brandl J."/>
            <person name="Frisvad J.C."/>
            <person name="Nielsen K.F."/>
            <person name="Lyhne E.K."/>
            <person name="Kogle M.E."/>
            <person name="Kuo A."/>
            <person name="Riley R."/>
            <person name="Clum A."/>
            <person name="Nolan M."/>
            <person name="Lipzen A."/>
            <person name="Salamov A."/>
            <person name="Henrissat B."/>
            <person name="Wiebenga A."/>
            <person name="De Vries R.P."/>
            <person name="Grigoriev I.V."/>
            <person name="Mortensen U.H."/>
            <person name="Andersen M.R."/>
            <person name="Baker S.E."/>
        </authorList>
    </citation>
    <scope>NUCLEOTIDE SEQUENCE [LARGE SCALE GENOMIC DNA]</scope>
    <source>
        <strain evidence="2 3">IBT 23096</strain>
    </source>
</reference>
<organism evidence="2 3">
    <name type="scientific">Aspergillus steynii IBT 23096</name>
    <dbReference type="NCBI Taxonomy" id="1392250"/>
    <lineage>
        <taxon>Eukaryota</taxon>
        <taxon>Fungi</taxon>
        <taxon>Dikarya</taxon>
        <taxon>Ascomycota</taxon>
        <taxon>Pezizomycotina</taxon>
        <taxon>Eurotiomycetes</taxon>
        <taxon>Eurotiomycetidae</taxon>
        <taxon>Eurotiales</taxon>
        <taxon>Aspergillaceae</taxon>
        <taxon>Aspergillus</taxon>
        <taxon>Aspergillus subgen. Circumdati</taxon>
    </lineage>
</organism>
<dbReference type="STRING" id="1392250.A0A2I2FWU0"/>
<dbReference type="EMBL" id="MSFO01000008">
    <property type="protein sequence ID" value="PLB45026.1"/>
    <property type="molecule type" value="Genomic_DNA"/>
</dbReference>
<name>A0A2I2FWU0_9EURO</name>
<evidence type="ECO:0000256" key="1">
    <source>
        <dbReference type="SAM" id="SignalP"/>
    </source>
</evidence>
<feature type="chain" id="PRO_5014118492" evidence="1">
    <location>
        <begin position="20"/>
        <end position="234"/>
    </location>
</feature>